<dbReference type="Pfam" id="PF07589">
    <property type="entry name" value="PEP-CTERM"/>
    <property type="match status" value="1"/>
</dbReference>
<comment type="caution">
    <text evidence="3">The sequence shown here is derived from an EMBL/GenBank/DDBJ whole genome shotgun (WGS) entry which is preliminary data.</text>
</comment>
<dbReference type="RefSeq" id="WP_131259436.1">
    <property type="nucleotide sequence ID" value="NZ_JBHSUS010000001.1"/>
</dbReference>
<dbReference type="InterPro" id="IPR013424">
    <property type="entry name" value="Ice-binding_C"/>
</dbReference>
<feature type="signal peptide" evidence="1">
    <location>
        <begin position="1"/>
        <end position="23"/>
    </location>
</feature>
<feature type="chain" id="PRO_5047501254" evidence="1">
    <location>
        <begin position="24"/>
        <end position="259"/>
    </location>
</feature>
<name>A0ABW1XIT6_9ALTE</name>
<gene>
    <name evidence="3" type="ORF">ACFP85_00700</name>
</gene>
<dbReference type="NCBIfam" id="NF038125">
    <property type="entry name" value="PEP_CTERM_THxN"/>
    <property type="match status" value="1"/>
</dbReference>
<evidence type="ECO:0000313" key="4">
    <source>
        <dbReference type="Proteomes" id="UP001596364"/>
    </source>
</evidence>
<organism evidence="3 4">
    <name type="scientific">Pseudobowmanella zhangzhouensis</name>
    <dbReference type="NCBI Taxonomy" id="1537679"/>
    <lineage>
        <taxon>Bacteria</taxon>
        <taxon>Pseudomonadati</taxon>
        <taxon>Pseudomonadota</taxon>
        <taxon>Gammaproteobacteria</taxon>
        <taxon>Alteromonadales</taxon>
        <taxon>Alteromonadaceae</taxon>
    </lineage>
</organism>
<dbReference type="NCBIfam" id="TIGR02595">
    <property type="entry name" value="PEP_CTERM"/>
    <property type="match status" value="1"/>
</dbReference>
<keyword evidence="4" id="KW-1185">Reference proteome</keyword>
<keyword evidence="1" id="KW-0732">Signal</keyword>
<accession>A0ABW1XIT6</accession>
<evidence type="ECO:0000313" key="3">
    <source>
        <dbReference type="EMBL" id="MFC6438680.1"/>
    </source>
</evidence>
<dbReference type="EMBL" id="JBHSUS010000001">
    <property type="protein sequence ID" value="MFC6438680.1"/>
    <property type="molecule type" value="Genomic_DNA"/>
</dbReference>
<evidence type="ECO:0000259" key="2">
    <source>
        <dbReference type="Pfam" id="PF07589"/>
    </source>
</evidence>
<protein>
    <submittedName>
        <fullName evidence="3">THxN family PEP-CTERM protein</fullName>
    </submittedName>
</protein>
<proteinExistence type="predicted"/>
<dbReference type="Proteomes" id="UP001596364">
    <property type="component" value="Unassembled WGS sequence"/>
</dbReference>
<reference evidence="4" key="1">
    <citation type="journal article" date="2019" name="Int. J. Syst. Evol. Microbiol.">
        <title>The Global Catalogue of Microorganisms (GCM) 10K type strain sequencing project: providing services to taxonomists for standard genome sequencing and annotation.</title>
        <authorList>
            <consortium name="The Broad Institute Genomics Platform"/>
            <consortium name="The Broad Institute Genome Sequencing Center for Infectious Disease"/>
            <person name="Wu L."/>
            <person name="Ma J."/>
        </authorList>
    </citation>
    <scope>NUCLEOTIDE SEQUENCE [LARGE SCALE GENOMIC DNA]</scope>
    <source>
        <strain evidence="4">CGMCC 1.16031</strain>
    </source>
</reference>
<evidence type="ECO:0000256" key="1">
    <source>
        <dbReference type="SAM" id="SignalP"/>
    </source>
</evidence>
<feature type="domain" description="Ice-binding protein C-terminal" evidence="2">
    <location>
        <begin position="235"/>
        <end position="257"/>
    </location>
</feature>
<sequence>MKHSVLKSAIFAVAALGTASANAELITEWTYSVDTTIIGANFTSGGGTQVVSDYELSWGATGGSFEADPKNRSAITLDLTDASGNVMTNGAFVPSGEITHWNNSISNTFATLTDASISSTLTLTQFNPVGGEMVELTTTFMVEFTETYNEDDINNCIAGSVSRCDDIFVIDAASLVDQFIVDGYIYTVVIQPEGFGPLSNAQCAAAGAAAGCTGFTTLENTQNDASLSFAIFARPVSEPGTLAVIGLGLLGFGALRRKS</sequence>